<reference evidence="1 2" key="1">
    <citation type="submission" date="2017-03" db="EMBL/GenBank/DDBJ databases">
        <title>An alternative strategy for trypanosome survival in the mammalian bloodstream revealed through genome and transcriptome analysis of the ubiquitous bovine parasite Trypanosoma (Megatrypanum) theileri.</title>
        <authorList>
            <person name="Kelly S."/>
            <person name="Ivens A."/>
            <person name="Mott A."/>
            <person name="O'Neill E."/>
            <person name="Emms D."/>
            <person name="Macleod O."/>
            <person name="Voorheis P."/>
            <person name="Matthews J."/>
            <person name="Matthews K."/>
            <person name="Carrington M."/>
        </authorList>
    </citation>
    <scope>NUCLEOTIDE SEQUENCE [LARGE SCALE GENOMIC DNA]</scope>
    <source>
        <strain evidence="1">Edinburgh</strain>
    </source>
</reference>
<accession>A0A1X0NKA2</accession>
<dbReference type="VEuPathDB" id="TriTrypDB:TM35_000391220"/>
<name>A0A1X0NKA2_9TRYP</name>
<organism evidence="1 2">
    <name type="scientific">Trypanosoma theileri</name>
    <dbReference type="NCBI Taxonomy" id="67003"/>
    <lineage>
        <taxon>Eukaryota</taxon>
        <taxon>Discoba</taxon>
        <taxon>Euglenozoa</taxon>
        <taxon>Kinetoplastea</taxon>
        <taxon>Metakinetoplastina</taxon>
        <taxon>Trypanosomatida</taxon>
        <taxon>Trypanosomatidae</taxon>
        <taxon>Trypanosoma</taxon>
    </lineage>
</organism>
<gene>
    <name evidence="1" type="ORF">TM35_000391220</name>
</gene>
<sequence>MTFIDNVWRSKRRGKAQCFAFLGEAVGRQRPFLENLRLLSRKRRAALGSATSRRDNIFIREAPVLRTSLPSAVVSSTYFTLARTLAGRGEDSIYGNNYILLWWKFALPAGETQRENSNCLP</sequence>
<comment type="caution">
    <text evidence="1">The sequence shown here is derived from an EMBL/GenBank/DDBJ whole genome shotgun (WGS) entry which is preliminary data.</text>
</comment>
<dbReference type="GeneID" id="39989418"/>
<evidence type="ECO:0000313" key="2">
    <source>
        <dbReference type="Proteomes" id="UP000192257"/>
    </source>
</evidence>
<keyword evidence="2" id="KW-1185">Reference proteome</keyword>
<dbReference type="RefSeq" id="XP_028879014.1">
    <property type="nucleotide sequence ID" value="XM_029029638.1"/>
</dbReference>
<dbReference type="Proteomes" id="UP000192257">
    <property type="component" value="Unassembled WGS sequence"/>
</dbReference>
<dbReference type="EMBL" id="NBCO01000039">
    <property type="protein sequence ID" value="ORC84948.1"/>
    <property type="molecule type" value="Genomic_DNA"/>
</dbReference>
<protein>
    <submittedName>
        <fullName evidence="1">Uncharacterized protein</fullName>
    </submittedName>
</protein>
<evidence type="ECO:0000313" key="1">
    <source>
        <dbReference type="EMBL" id="ORC84948.1"/>
    </source>
</evidence>
<dbReference type="AlphaFoldDB" id="A0A1X0NKA2"/>
<proteinExistence type="predicted"/>